<feature type="transmembrane region" description="Helical" evidence="2">
    <location>
        <begin position="52"/>
        <end position="68"/>
    </location>
</feature>
<keyword evidence="5" id="KW-1185">Reference proteome</keyword>
<evidence type="ECO:0000313" key="4">
    <source>
        <dbReference type="EMBL" id="MFC5066896.1"/>
    </source>
</evidence>
<proteinExistence type="predicted"/>
<dbReference type="RefSeq" id="WP_162799698.1">
    <property type="nucleotide sequence ID" value="NZ_JBHSJF010000002.1"/>
</dbReference>
<dbReference type="EC" id="2.3.-.-" evidence="4"/>
<keyword evidence="4" id="KW-0012">Acyltransferase</keyword>
<feature type="transmembrane region" description="Helical" evidence="2">
    <location>
        <begin position="163"/>
        <end position="196"/>
    </location>
</feature>
<feature type="transmembrane region" description="Helical" evidence="2">
    <location>
        <begin position="208"/>
        <end position="228"/>
    </location>
</feature>
<accession>A0ABV9Z201</accession>
<evidence type="ECO:0000256" key="1">
    <source>
        <dbReference type="SAM" id="MobiDB-lite"/>
    </source>
</evidence>
<feature type="region of interest" description="Disordered" evidence="1">
    <location>
        <begin position="353"/>
        <end position="372"/>
    </location>
</feature>
<evidence type="ECO:0000313" key="5">
    <source>
        <dbReference type="Proteomes" id="UP001595796"/>
    </source>
</evidence>
<keyword evidence="2" id="KW-0812">Transmembrane</keyword>
<feature type="transmembrane region" description="Helical" evidence="2">
    <location>
        <begin position="304"/>
        <end position="335"/>
    </location>
</feature>
<feature type="transmembrane region" description="Helical" evidence="2">
    <location>
        <begin position="89"/>
        <end position="108"/>
    </location>
</feature>
<keyword evidence="2" id="KW-1133">Transmembrane helix</keyword>
<dbReference type="GO" id="GO:0016746">
    <property type="term" value="F:acyltransferase activity"/>
    <property type="evidence" value="ECO:0007669"/>
    <property type="project" value="UniProtKB-KW"/>
</dbReference>
<dbReference type="InterPro" id="IPR050879">
    <property type="entry name" value="Acyltransferase_3"/>
</dbReference>
<name>A0ABV9Z201_9HYPH</name>
<feature type="domain" description="Acyltransferase 3" evidence="3">
    <location>
        <begin position="12"/>
        <end position="334"/>
    </location>
</feature>
<gene>
    <name evidence="4" type="ORF">ACFPFW_02585</name>
</gene>
<organism evidence="4 5">
    <name type="scientific">Flaviflagellibacter deserti</name>
    <dbReference type="NCBI Taxonomy" id="2267266"/>
    <lineage>
        <taxon>Bacteria</taxon>
        <taxon>Pseudomonadati</taxon>
        <taxon>Pseudomonadota</taxon>
        <taxon>Alphaproteobacteria</taxon>
        <taxon>Hyphomicrobiales</taxon>
        <taxon>Flaviflagellibacter</taxon>
    </lineage>
</organism>
<dbReference type="PANTHER" id="PTHR23028:SF131">
    <property type="entry name" value="BLR2367 PROTEIN"/>
    <property type="match status" value="1"/>
</dbReference>
<dbReference type="Pfam" id="PF01757">
    <property type="entry name" value="Acyl_transf_3"/>
    <property type="match status" value="1"/>
</dbReference>
<keyword evidence="2" id="KW-0472">Membrane</keyword>
<reference evidence="5" key="1">
    <citation type="journal article" date="2019" name="Int. J. Syst. Evol. Microbiol.">
        <title>The Global Catalogue of Microorganisms (GCM) 10K type strain sequencing project: providing services to taxonomists for standard genome sequencing and annotation.</title>
        <authorList>
            <consortium name="The Broad Institute Genomics Platform"/>
            <consortium name="The Broad Institute Genome Sequencing Center for Infectious Disease"/>
            <person name="Wu L."/>
            <person name="Ma J."/>
        </authorList>
    </citation>
    <scope>NUCLEOTIDE SEQUENCE [LARGE SCALE GENOMIC DNA]</scope>
    <source>
        <strain evidence="5">CGMCC 1.16444</strain>
    </source>
</reference>
<evidence type="ECO:0000259" key="3">
    <source>
        <dbReference type="Pfam" id="PF01757"/>
    </source>
</evidence>
<sequence>MKKLGSILDGENNSFNLLRLLAALLVVISHSFEIPVGPDAIQPLDGPTPFNLGAHAVNAFFIISGLTLSNSITKNPDLIRFVTARCLRIFPGLIAFGFVFAFVLGPAVTTAPLQEYFSDARAYLYPFAILLDFGDATPPLGVFEQNPVAGMVNDPLWTIRYELAAYFGFALLVVTGLFKSRIGLVLSCAAVIAYFGLFEVRPGLGGEVHGFASIARFGFCFMLGVVAFSLRDRIVLSSAALLAAGFVLWLLSGTPLARAGYLLFTGYFVFVIGSLSFGALSRWTRRTDISYGTYLYGWPIQQTLIFAMPGIGIGPLMIATLALAPFAGLLSWVLVEKRALSLKRRSVQSSHELARSKDRGGLSKARTRDGFV</sequence>
<evidence type="ECO:0000256" key="2">
    <source>
        <dbReference type="SAM" id="Phobius"/>
    </source>
</evidence>
<feature type="transmembrane region" description="Helical" evidence="2">
    <location>
        <begin position="259"/>
        <end position="284"/>
    </location>
</feature>
<dbReference type="PANTHER" id="PTHR23028">
    <property type="entry name" value="ACETYLTRANSFERASE"/>
    <property type="match status" value="1"/>
</dbReference>
<dbReference type="InterPro" id="IPR002656">
    <property type="entry name" value="Acyl_transf_3_dom"/>
</dbReference>
<dbReference type="EMBL" id="JBHSJF010000002">
    <property type="protein sequence ID" value="MFC5066896.1"/>
    <property type="molecule type" value="Genomic_DNA"/>
</dbReference>
<feature type="transmembrane region" description="Helical" evidence="2">
    <location>
        <begin position="234"/>
        <end position="252"/>
    </location>
</feature>
<feature type="transmembrane region" description="Helical" evidence="2">
    <location>
        <begin position="12"/>
        <end position="32"/>
    </location>
</feature>
<keyword evidence="4" id="KW-0808">Transferase</keyword>
<protein>
    <submittedName>
        <fullName evidence="4">Acyltransferase family protein</fullName>
        <ecNumber evidence="4">2.3.-.-</ecNumber>
    </submittedName>
</protein>
<comment type="caution">
    <text evidence="4">The sequence shown here is derived from an EMBL/GenBank/DDBJ whole genome shotgun (WGS) entry which is preliminary data.</text>
</comment>
<dbReference type="Proteomes" id="UP001595796">
    <property type="component" value="Unassembled WGS sequence"/>
</dbReference>